<dbReference type="GO" id="GO:0071949">
    <property type="term" value="F:FAD binding"/>
    <property type="evidence" value="ECO:0007669"/>
    <property type="project" value="TreeGrafter"/>
</dbReference>
<dbReference type="InterPro" id="IPR036155">
    <property type="entry name" value="Crypto/Photolyase_N_sf"/>
</dbReference>
<keyword evidence="2" id="KW-0274">FAD</keyword>
<dbReference type="EMBL" id="KF316927">
    <property type="protein sequence ID" value="AGX93015.1"/>
    <property type="molecule type" value="mRNA"/>
</dbReference>
<dbReference type="SUPFAM" id="SSF52425">
    <property type="entry name" value="Cryptochrome/photolyase, N-terminal domain"/>
    <property type="match status" value="1"/>
</dbReference>
<dbReference type="SUPFAM" id="SSF48173">
    <property type="entry name" value="Cryptochrome/photolyase FAD-binding domain"/>
    <property type="match status" value="1"/>
</dbReference>
<dbReference type="GO" id="GO:0005737">
    <property type="term" value="C:cytoplasm"/>
    <property type="evidence" value="ECO:0007669"/>
    <property type="project" value="TreeGrafter"/>
</dbReference>
<dbReference type="PANTHER" id="PTHR11455:SF9">
    <property type="entry name" value="CRYPTOCHROME CIRCADIAN CLOCK 5 ISOFORM X1"/>
    <property type="match status" value="1"/>
</dbReference>
<accession>U5NH00</accession>
<comment type="similarity">
    <text evidence="1">Belongs to the DNA photolyase class-1 family.</text>
</comment>
<dbReference type="PROSITE" id="PS51645">
    <property type="entry name" value="PHR_CRY_ALPHA_BETA"/>
    <property type="match status" value="1"/>
</dbReference>
<dbReference type="InterPro" id="IPR002081">
    <property type="entry name" value="Cryptochrome/DNA_photolyase_1"/>
</dbReference>
<keyword evidence="2" id="KW-0285">Flavoprotein</keyword>
<sequence length="272" mass="30860">MPEVAKSSIHWFRKGLRLHDNPALLKAFENANEVRPIFILDPWFVKKGRVGINRWRFLIQTLRDLDTNLKELGSRLFVVRGNPLDELPKLFKEWKVDHLTFEVDTEPYAKERDEKIEELASELGVKVSKIVSHTLYDTQRTIAKNGGTAPTSYQRCLTVLSQLGPPAKPAPKLSAEHIKDCKTPIGSDHEEKYGVPSLAELEKKESDCGPSLFPGGETEALSRMEKYLKKTSWICKFEKPETEPNSLAPSTTVLSPLPEVWLRLSENILLES</sequence>
<dbReference type="GO" id="GO:0043153">
    <property type="term" value="P:entrainment of circadian clock by photoperiod"/>
    <property type="evidence" value="ECO:0007669"/>
    <property type="project" value="TreeGrafter"/>
</dbReference>
<organism evidence="4">
    <name type="scientific">Platynereis dumerilii</name>
    <name type="common">Dumeril's clam worm</name>
    <dbReference type="NCBI Taxonomy" id="6359"/>
    <lineage>
        <taxon>Eukaryota</taxon>
        <taxon>Metazoa</taxon>
        <taxon>Spiralia</taxon>
        <taxon>Lophotrochozoa</taxon>
        <taxon>Annelida</taxon>
        <taxon>Polychaeta</taxon>
        <taxon>Errantia</taxon>
        <taxon>Phyllodocida</taxon>
        <taxon>Nereididae</taxon>
        <taxon>Platynereis</taxon>
    </lineage>
</organism>
<dbReference type="GO" id="GO:0005634">
    <property type="term" value="C:nucleus"/>
    <property type="evidence" value="ECO:0007669"/>
    <property type="project" value="TreeGrafter"/>
</dbReference>
<dbReference type="InterPro" id="IPR014729">
    <property type="entry name" value="Rossmann-like_a/b/a_fold"/>
</dbReference>
<dbReference type="InterPro" id="IPR006050">
    <property type="entry name" value="DNA_photolyase_N"/>
</dbReference>
<dbReference type="GO" id="GO:0003904">
    <property type="term" value="F:deoxyribodipyrimidine photo-lyase activity"/>
    <property type="evidence" value="ECO:0007669"/>
    <property type="project" value="TreeGrafter"/>
</dbReference>
<dbReference type="Gene3D" id="1.25.40.80">
    <property type="match status" value="1"/>
</dbReference>
<dbReference type="Pfam" id="PF00875">
    <property type="entry name" value="DNA_photolyase"/>
    <property type="match status" value="1"/>
</dbReference>
<protein>
    <submittedName>
        <fullName evidence="4">6-4 photolyase</fullName>
    </submittedName>
</protein>
<keyword evidence="4" id="KW-0456">Lyase</keyword>
<name>U5NH00_PLADU</name>
<evidence type="ECO:0000313" key="4">
    <source>
        <dbReference type="EMBL" id="AGX93015.1"/>
    </source>
</evidence>
<evidence type="ECO:0000256" key="2">
    <source>
        <dbReference type="PIRSR" id="PIRSR602081-1"/>
    </source>
</evidence>
<dbReference type="GO" id="GO:0032922">
    <property type="term" value="P:circadian regulation of gene expression"/>
    <property type="evidence" value="ECO:0007669"/>
    <property type="project" value="TreeGrafter"/>
</dbReference>
<dbReference type="Gene3D" id="3.40.50.620">
    <property type="entry name" value="HUPs"/>
    <property type="match status" value="1"/>
</dbReference>
<dbReference type="PANTHER" id="PTHR11455">
    <property type="entry name" value="CRYPTOCHROME"/>
    <property type="match status" value="1"/>
</dbReference>
<feature type="domain" description="Photolyase/cryptochrome alpha/beta" evidence="3">
    <location>
        <begin position="6"/>
        <end position="135"/>
    </location>
</feature>
<reference evidence="4" key="1">
    <citation type="journal article" date="2013" name="Cell Rep.">
        <title>Circadian and circalunar clock interactions in a marine annelid.</title>
        <authorList>
            <person name="Zantke J."/>
            <person name="Ishikawa-Fujiwara T."/>
            <person name="Arboleda E."/>
            <person name="Lohs C."/>
            <person name="Schipany K."/>
            <person name="Hallay N."/>
            <person name="Straw A.D."/>
            <person name="Todo T."/>
            <person name="Tessmar-Raible K."/>
        </authorList>
    </citation>
    <scope>NUCLEOTIDE SEQUENCE</scope>
</reference>
<dbReference type="GO" id="GO:0003677">
    <property type="term" value="F:DNA binding"/>
    <property type="evidence" value="ECO:0007669"/>
    <property type="project" value="TreeGrafter"/>
</dbReference>
<dbReference type="AlphaFoldDB" id="U5NH00"/>
<dbReference type="InterPro" id="IPR036134">
    <property type="entry name" value="Crypto/Photolyase_FAD-like_sf"/>
</dbReference>
<proteinExistence type="evidence at transcript level"/>
<evidence type="ECO:0000256" key="1">
    <source>
        <dbReference type="ARBA" id="ARBA00005862"/>
    </source>
</evidence>
<evidence type="ECO:0000259" key="3">
    <source>
        <dbReference type="PROSITE" id="PS51645"/>
    </source>
</evidence>
<comment type="cofactor">
    <cofactor evidence="2">
        <name>FAD</name>
        <dbReference type="ChEBI" id="CHEBI:57692"/>
    </cofactor>
    <text evidence="2">Binds 1 FAD per subunit.</text>
</comment>
<feature type="binding site" evidence="2">
    <location>
        <begin position="251"/>
        <end position="255"/>
    </location>
    <ligand>
        <name>FAD</name>
        <dbReference type="ChEBI" id="CHEBI:57692"/>
    </ligand>
</feature>